<dbReference type="AlphaFoldDB" id="A0A937XEI3"/>
<comment type="caution">
    <text evidence="1">The sequence shown here is derived from an EMBL/GenBank/DDBJ whole genome shotgun (WGS) entry which is preliminary data.</text>
</comment>
<evidence type="ECO:0000313" key="2">
    <source>
        <dbReference type="Proteomes" id="UP000748308"/>
    </source>
</evidence>
<name>A0A937XEI3_UNCEI</name>
<feature type="non-terminal residue" evidence="1">
    <location>
        <position position="1"/>
    </location>
</feature>
<proteinExistence type="predicted"/>
<gene>
    <name evidence="1" type="ORF">FJY75_14375</name>
</gene>
<evidence type="ECO:0000313" key="1">
    <source>
        <dbReference type="EMBL" id="MBM3319029.1"/>
    </source>
</evidence>
<dbReference type="Proteomes" id="UP000748308">
    <property type="component" value="Unassembled WGS sequence"/>
</dbReference>
<reference evidence="1" key="1">
    <citation type="submission" date="2019-03" db="EMBL/GenBank/DDBJ databases">
        <title>Lake Tanganyika Metagenome-Assembled Genomes (MAGs).</title>
        <authorList>
            <person name="Tran P."/>
        </authorList>
    </citation>
    <scope>NUCLEOTIDE SEQUENCE</scope>
    <source>
        <strain evidence="1">M_DeepCast_400m_m2_100</strain>
    </source>
</reference>
<sequence>QLEGPLAGIDLPPLRGGADSLGVASEPEYVLEPYVADPHRGLVPVGRGYGRTASMELDAQNDAFVTF</sequence>
<accession>A0A937XEI3</accession>
<organism evidence="1 2">
    <name type="scientific">Eiseniibacteriota bacterium</name>
    <dbReference type="NCBI Taxonomy" id="2212470"/>
    <lineage>
        <taxon>Bacteria</taxon>
        <taxon>Candidatus Eiseniibacteriota</taxon>
    </lineage>
</organism>
<dbReference type="EMBL" id="VGIY01000602">
    <property type="protein sequence ID" value="MBM3319029.1"/>
    <property type="molecule type" value="Genomic_DNA"/>
</dbReference>
<protein>
    <submittedName>
        <fullName evidence="1">Uncharacterized protein</fullName>
    </submittedName>
</protein>